<organism evidence="2 3">
    <name type="scientific">Persicobacter diffluens</name>
    <dbReference type="NCBI Taxonomy" id="981"/>
    <lineage>
        <taxon>Bacteria</taxon>
        <taxon>Pseudomonadati</taxon>
        <taxon>Bacteroidota</taxon>
        <taxon>Cytophagia</taxon>
        <taxon>Cytophagales</taxon>
        <taxon>Persicobacteraceae</taxon>
        <taxon>Persicobacter</taxon>
    </lineage>
</organism>
<evidence type="ECO:0000259" key="1">
    <source>
        <dbReference type="Pfam" id="PF06580"/>
    </source>
</evidence>
<evidence type="ECO:0000313" key="3">
    <source>
        <dbReference type="Proteomes" id="UP001310022"/>
    </source>
</evidence>
<dbReference type="GO" id="GO:0016020">
    <property type="term" value="C:membrane"/>
    <property type="evidence" value="ECO:0007669"/>
    <property type="project" value="InterPro"/>
</dbReference>
<keyword evidence="3" id="KW-1185">Reference proteome</keyword>
<dbReference type="AlphaFoldDB" id="A0AAN4VWH2"/>
<protein>
    <recommendedName>
        <fullName evidence="1">Signal transduction histidine kinase internal region domain-containing protein</fullName>
    </recommendedName>
</protein>
<gene>
    <name evidence="2" type="ORF">PEDI_07500</name>
</gene>
<dbReference type="GO" id="GO:0000155">
    <property type="term" value="F:phosphorelay sensor kinase activity"/>
    <property type="evidence" value="ECO:0007669"/>
    <property type="project" value="InterPro"/>
</dbReference>
<proteinExistence type="predicted"/>
<dbReference type="RefSeq" id="WP_060685592.1">
    <property type="nucleotide sequence ID" value="NZ_BQKE01000001.1"/>
</dbReference>
<sequence>MSVKWEIERSMLGQVGDEFLLNTLNNLYSMSLLEDGRLTDSLVKLSDFFRYQYRVAKLDKISIEEEVQFLKSYFYLQRLRFNNQLDINFIYSIDRNHYISPCVFFPLLSLSFQMLQRRVVDKLGFSVHLHAKENNIDLVLEILKPDNFKPSVFSAELDACLENLRTEYKGQFKVSVEERLNQYVVGVVLTPWVDA</sequence>
<comment type="caution">
    <text evidence="2">The sequence shown here is derived from an EMBL/GenBank/DDBJ whole genome shotgun (WGS) entry which is preliminary data.</text>
</comment>
<dbReference type="PANTHER" id="PTHR34220">
    <property type="entry name" value="SENSOR HISTIDINE KINASE YPDA"/>
    <property type="match status" value="1"/>
</dbReference>
<accession>A0AAN4VWH2</accession>
<dbReference type="InterPro" id="IPR010559">
    <property type="entry name" value="Sig_transdc_His_kin_internal"/>
</dbReference>
<dbReference type="Proteomes" id="UP001310022">
    <property type="component" value="Unassembled WGS sequence"/>
</dbReference>
<reference evidence="2 3" key="1">
    <citation type="submission" date="2021-12" db="EMBL/GenBank/DDBJ databases">
        <title>Genome sequencing of bacteria with rrn-lacking chromosome and rrn-plasmid.</title>
        <authorList>
            <person name="Anda M."/>
            <person name="Iwasaki W."/>
        </authorList>
    </citation>
    <scope>NUCLEOTIDE SEQUENCE [LARGE SCALE GENOMIC DNA]</scope>
    <source>
        <strain evidence="2 3">NBRC 15940</strain>
    </source>
</reference>
<dbReference type="PANTHER" id="PTHR34220:SF7">
    <property type="entry name" value="SENSOR HISTIDINE KINASE YPDA"/>
    <property type="match status" value="1"/>
</dbReference>
<evidence type="ECO:0000313" key="2">
    <source>
        <dbReference type="EMBL" id="GJM60198.1"/>
    </source>
</evidence>
<name>A0AAN4VWH2_9BACT</name>
<feature type="domain" description="Signal transduction histidine kinase internal region" evidence="1">
    <location>
        <begin position="14"/>
        <end position="85"/>
    </location>
</feature>
<dbReference type="InterPro" id="IPR050640">
    <property type="entry name" value="Bact_2-comp_sensor_kinase"/>
</dbReference>
<dbReference type="EMBL" id="BQKE01000001">
    <property type="protein sequence ID" value="GJM60198.1"/>
    <property type="molecule type" value="Genomic_DNA"/>
</dbReference>
<dbReference type="Pfam" id="PF06580">
    <property type="entry name" value="His_kinase"/>
    <property type="match status" value="1"/>
</dbReference>